<feature type="domain" description="3CxxC-type" evidence="5">
    <location>
        <begin position="45"/>
        <end position="143"/>
    </location>
</feature>
<feature type="compositionally biased region" description="Basic and acidic residues" evidence="4">
    <location>
        <begin position="197"/>
        <end position="217"/>
    </location>
</feature>
<keyword evidence="3" id="KW-0862">Zinc</keyword>
<protein>
    <recommendedName>
        <fullName evidence="5">3CxxC-type domain-containing protein</fullName>
    </recommendedName>
</protein>
<dbReference type="OrthoDB" id="8121437at2759"/>
<accession>A0A507AZX3</accession>
<reference evidence="6 7" key="1">
    <citation type="submission" date="2019-06" db="EMBL/GenBank/DDBJ databases">
        <title>Draft genome sequence of the filamentous fungus Phialemoniopsis curvata isolated from diesel fuel.</title>
        <authorList>
            <person name="Varaljay V.A."/>
            <person name="Lyon W.J."/>
            <person name="Crouch A.L."/>
            <person name="Drake C.E."/>
            <person name="Hollomon J.M."/>
            <person name="Nadeau L.J."/>
            <person name="Nunn H.S."/>
            <person name="Stevenson B.S."/>
            <person name="Bojanowski C.L."/>
            <person name="Crookes-Goodson W.J."/>
        </authorList>
    </citation>
    <scope>NUCLEOTIDE SEQUENCE [LARGE SCALE GENOMIC DNA]</scope>
    <source>
        <strain evidence="6 7">D216</strain>
    </source>
</reference>
<dbReference type="InParanoid" id="A0A507AZX3"/>
<dbReference type="Pfam" id="PF13695">
    <property type="entry name" value="Zn_ribbon_3CxxC"/>
    <property type="match status" value="1"/>
</dbReference>
<keyword evidence="7" id="KW-1185">Reference proteome</keyword>
<evidence type="ECO:0000313" key="7">
    <source>
        <dbReference type="Proteomes" id="UP000319257"/>
    </source>
</evidence>
<feature type="region of interest" description="Disordered" evidence="4">
    <location>
        <begin position="236"/>
        <end position="257"/>
    </location>
</feature>
<dbReference type="SMART" id="SM01328">
    <property type="entry name" value="zf-3CxxC"/>
    <property type="match status" value="1"/>
</dbReference>
<dbReference type="InterPro" id="IPR027377">
    <property type="entry name" value="ZAR1/RTP1-5-like_Znf-3CxxC"/>
</dbReference>
<comment type="caution">
    <text evidence="6">The sequence shown here is derived from an EMBL/GenBank/DDBJ whole genome shotgun (WGS) entry which is preliminary data.</text>
</comment>
<evidence type="ECO:0000256" key="2">
    <source>
        <dbReference type="ARBA" id="ARBA00022771"/>
    </source>
</evidence>
<proteinExistence type="predicted"/>
<feature type="compositionally biased region" description="Acidic residues" evidence="4">
    <location>
        <begin position="240"/>
        <end position="257"/>
    </location>
</feature>
<organism evidence="6 7">
    <name type="scientific">Thyridium curvatum</name>
    <dbReference type="NCBI Taxonomy" id="1093900"/>
    <lineage>
        <taxon>Eukaryota</taxon>
        <taxon>Fungi</taxon>
        <taxon>Dikarya</taxon>
        <taxon>Ascomycota</taxon>
        <taxon>Pezizomycotina</taxon>
        <taxon>Sordariomycetes</taxon>
        <taxon>Sordariomycetidae</taxon>
        <taxon>Thyridiales</taxon>
        <taxon>Thyridiaceae</taxon>
        <taxon>Thyridium</taxon>
    </lineage>
</organism>
<feature type="compositionally biased region" description="Basic and acidic residues" evidence="4">
    <location>
        <begin position="167"/>
        <end position="185"/>
    </location>
</feature>
<dbReference type="EMBL" id="SKBQ01000038">
    <property type="protein sequence ID" value="TPX13017.1"/>
    <property type="molecule type" value="Genomic_DNA"/>
</dbReference>
<gene>
    <name evidence="6" type="ORF">E0L32_006662</name>
</gene>
<keyword evidence="1" id="KW-0479">Metal-binding</keyword>
<evidence type="ECO:0000259" key="5">
    <source>
        <dbReference type="SMART" id="SM01328"/>
    </source>
</evidence>
<feature type="compositionally biased region" description="Low complexity" evidence="4">
    <location>
        <begin position="187"/>
        <end position="196"/>
    </location>
</feature>
<keyword evidence="2" id="KW-0863">Zinc-finger</keyword>
<evidence type="ECO:0000256" key="1">
    <source>
        <dbReference type="ARBA" id="ARBA00022723"/>
    </source>
</evidence>
<evidence type="ECO:0000256" key="4">
    <source>
        <dbReference type="SAM" id="MobiDB-lite"/>
    </source>
</evidence>
<evidence type="ECO:0000256" key="3">
    <source>
        <dbReference type="ARBA" id="ARBA00022833"/>
    </source>
</evidence>
<evidence type="ECO:0000313" key="6">
    <source>
        <dbReference type="EMBL" id="TPX13017.1"/>
    </source>
</evidence>
<dbReference type="RefSeq" id="XP_030994728.1">
    <property type="nucleotide sequence ID" value="XM_031141319.1"/>
</dbReference>
<dbReference type="AlphaFoldDB" id="A0A507AZX3"/>
<feature type="region of interest" description="Disordered" evidence="4">
    <location>
        <begin position="122"/>
        <end position="217"/>
    </location>
</feature>
<name>A0A507AZX3_9PEZI</name>
<feature type="compositionally biased region" description="Basic and acidic residues" evidence="4">
    <location>
        <begin position="122"/>
        <end position="147"/>
    </location>
</feature>
<dbReference type="Proteomes" id="UP000319257">
    <property type="component" value="Unassembled WGS sequence"/>
</dbReference>
<dbReference type="GeneID" id="41974109"/>
<sequence>MTKESFMFPSLHGSVLAAVSLDPIPEPAFHPINTDAGTTKTWSTNVLAQFRCHRKGCGNTWTSGIVSTLIRAYPGDRYNAVVFNQRCRRCKSLGTMTLDEECYIERIATRLKAWGGIRTEFTTRNDKKTPPHESDLCEGSHKPGREPQKHRHKRPFSPPARLDPQPADEHPVRGGDERQAREALRHAPPAARQPAADQRRRDDEIADADHADKHERRLPVLRIRGDPEAEAAYGRLGAEDGVDGGEEDGQDADDEGAAVEEGVAREGHGCTVCEGSCYVRWRAEWLMR</sequence>
<dbReference type="GO" id="GO:0008270">
    <property type="term" value="F:zinc ion binding"/>
    <property type="evidence" value="ECO:0007669"/>
    <property type="project" value="UniProtKB-KW"/>
</dbReference>